<reference evidence="2" key="1">
    <citation type="submission" date="2018-05" db="EMBL/GenBank/DDBJ databases">
        <authorList>
            <person name="Lanie J.A."/>
            <person name="Ng W.-L."/>
            <person name="Kazmierczak K.M."/>
            <person name="Andrzejewski T.M."/>
            <person name="Davidsen T.M."/>
            <person name="Wayne K.J."/>
            <person name="Tettelin H."/>
            <person name="Glass J.I."/>
            <person name="Rusch D."/>
            <person name="Podicherti R."/>
            <person name="Tsui H.-C.T."/>
            <person name="Winkler M.E."/>
        </authorList>
    </citation>
    <scope>NUCLEOTIDE SEQUENCE</scope>
    <source>
        <strain evidence="2">KNB</strain>
    </source>
</reference>
<proteinExistence type="predicted"/>
<evidence type="ECO:0000259" key="1">
    <source>
        <dbReference type="Pfam" id="PF03625"/>
    </source>
</evidence>
<dbReference type="SUPFAM" id="SSF103247">
    <property type="entry name" value="TT1751-like"/>
    <property type="match status" value="1"/>
</dbReference>
<gene>
    <name evidence="2" type="ORF">NITFAB_1577</name>
</gene>
<dbReference type="Gene3D" id="3.30.310.70">
    <property type="entry name" value="TT1751-like domain"/>
    <property type="match status" value="1"/>
</dbReference>
<dbReference type="Pfam" id="PF03625">
    <property type="entry name" value="DUF302"/>
    <property type="match status" value="1"/>
</dbReference>
<organism evidence="2">
    <name type="scientific">Candidatus Nitrotoga fabula</name>
    <dbReference type="NCBI Taxonomy" id="2182327"/>
    <lineage>
        <taxon>Bacteria</taxon>
        <taxon>Pseudomonadati</taxon>
        <taxon>Pseudomonadota</taxon>
        <taxon>Betaproteobacteria</taxon>
        <taxon>Nitrosomonadales</taxon>
        <taxon>Gallionellaceae</taxon>
        <taxon>Candidatus Nitrotoga</taxon>
    </lineage>
</organism>
<dbReference type="InterPro" id="IPR005180">
    <property type="entry name" value="DUF302"/>
</dbReference>
<dbReference type="CDD" id="cd14797">
    <property type="entry name" value="DUF302"/>
    <property type="match status" value="1"/>
</dbReference>
<dbReference type="PANTHER" id="PTHR38342">
    <property type="entry name" value="SLR5037 PROTEIN"/>
    <property type="match status" value="1"/>
</dbReference>
<sequence length="199" mass="21952">MTKYGFGKTVDMSFDDAIAHVTQALQGEGFGILADIDVAATMKKKLNQDMPPYRILGACNPPLAHRALESEPTIGLLLPCNVVVRQDEAGAVHVEFMDPNAVLELVNKPEITALASEVRQRLERVSAALGGSEEARSAQTDEAMAKVDTRQIQASMEKIQQAQDPQEQQRLMREHMQQMRETMRSMGGEMHGKCMCCGH</sequence>
<dbReference type="EMBL" id="LS423452">
    <property type="protein sequence ID" value="SPS05987.1"/>
    <property type="molecule type" value="Genomic_DNA"/>
</dbReference>
<feature type="domain" description="DUF302" evidence="1">
    <location>
        <begin position="36"/>
        <end position="99"/>
    </location>
</feature>
<dbReference type="InterPro" id="IPR035923">
    <property type="entry name" value="TT1751-like_sf"/>
</dbReference>
<accession>A0A2X0QWR1</accession>
<evidence type="ECO:0000313" key="2">
    <source>
        <dbReference type="EMBL" id="SPS05987.1"/>
    </source>
</evidence>
<protein>
    <recommendedName>
        <fullName evidence="1">DUF302 domain-containing protein</fullName>
    </recommendedName>
</protein>
<dbReference type="AlphaFoldDB" id="A0A2X0QWR1"/>
<dbReference type="PANTHER" id="PTHR38342:SF1">
    <property type="entry name" value="SLR5037 PROTEIN"/>
    <property type="match status" value="1"/>
</dbReference>
<name>A0A2X0QWR1_9PROT</name>